<dbReference type="InParanoid" id="A0A0D0E341"/>
<gene>
    <name evidence="2" type="ORF">PAXRUDRAFT_823812</name>
</gene>
<evidence type="ECO:0000313" key="3">
    <source>
        <dbReference type="Proteomes" id="UP000054538"/>
    </source>
</evidence>
<sequence>MTTRSLEERRTLYSQELAAYTLRQWTAVRHTMEIQSTRDSLETAVTRALDGVSLGPSSVPNEHAEFRIPHTGAGRQSSVSGRLQERVQAPDNLNINILRCNQASYPKLYRQRK</sequence>
<dbReference type="Proteomes" id="UP000054538">
    <property type="component" value="Unassembled WGS sequence"/>
</dbReference>
<evidence type="ECO:0000313" key="2">
    <source>
        <dbReference type="EMBL" id="KIK98516.1"/>
    </source>
</evidence>
<feature type="region of interest" description="Disordered" evidence="1">
    <location>
        <begin position="67"/>
        <end position="86"/>
    </location>
</feature>
<evidence type="ECO:0000256" key="1">
    <source>
        <dbReference type="SAM" id="MobiDB-lite"/>
    </source>
</evidence>
<name>A0A0D0E341_9AGAM</name>
<reference evidence="2 3" key="1">
    <citation type="submission" date="2014-04" db="EMBL/GenBank/DDBJ databases">
        <authorList>
            <consortium name="DOE Joint Genome Institute"/>
            <person name="Kuo A."/>
            <person name="Kohler A."/>
            <person name="Jargeat P."/>
            <person name="Nagy L.G."/>
            <person name="Floudas D."/>
            <person name="Copeland A."/>
            <person name="Barry K.W."/>
            <person name="Cichocki N."/>
            <person name="Veneault-Fourrey C."/>
            <person name="LaButti K."/>
            <person name="Lindquist E.A."/>
            <person name="Lipzen A."/>
            <person name="Lundell T."/>
            <person name="Morin E."/>
            <person name="Murat C."/>
            <person name="Sun H."/>
            <person name="Tunlid A."/>
            <person name="Henrissat B."/>
            <person name="Grigoriev I.V."/>
            <person name="Hibbett D.S."/>
            <person name="Martin F."/>
            <person name="Nordberg H.P."/>
            <person name="Cantor M.N."/>
            <person name="Hua S.X."/>
        </authorList>
    </citation>
    <scope>NUCLEOTIDE SEQUENCE [LARGE SCALE GENOMIC DNA]</scope>
    <source>
        <strain evidence="2 3">Ve08.2h10</strain>
    </source>
</reference>
<accession>A0A0D0E341</accession>
<dbReference type="OrthoDB" id="3262732at2759"/>
<dbReference type="AlphaFoldDB" id="A0A0D0E341"/>
<dbReference type="HOGENOM" id="CLU_2307893_0_0_1"/>
<protein>
    <submittedName>
        <fullName evidence="2">Uncharacterized protein</fullName>
    </submittedName>
</protein>
<reference evidence="3" key="2">
    <citation type="submission" date="2015-01" db="EMBL/GenBank/DDBJ databases">
        <title>Evolutionary Origins and Diversification of the Mycorrhizal Mutualists.</title>
        <authorList>
            <consortium name="DOE Joint Genome Institute"/>
            <consortium name="Mycorrhizal Genomics Consortium"/>
            <person name="Kohler A."/>
            <person name="Kuo A."/>
            <person name="Nagy L.G."/>
            <person name="Floudas D."/>
            <person name="Copeland A."/>
            <person name="Barry K.W."/>
            <person name="Cichocki N."/>
            <person name="Veneault-Fourrey C."/>
            <person name="LaButti K."/>
            <person name="Lindquist E.A."/>
            <person name="Lipzen A."/>
            <person name="Lundell T."/>
            <person name="Morin E."/>
            <person name="Murat C."/>
            <person name="Riley R."/>
            <person name="Ohm R."/>
            <person name="Sun H."/>
            <person name="Tunlid A."/>
            <person name="Henrissat B."/>
            <person name="Grigoriev I.V."/>
            <person name="Hibbett D.S."/>
            <person name="Martin F."/>
        </authorList>
    </citation>
    <scope>NUCLEOTIDE SEQUENCE [LARGE SCALE GENOMIC DNA]</scope>
    <source>
        <strain evidence="3">Ve08.2h10</strain>
    </source>
</reference>
<proteinExistence type="predicted"/>
<keyword evidence="3" id="KW-1185">Reference proteome</keyword>
<dbReference type="EMBL" id="KN824890">
    <property type="protein sequence ID" value="KIK98516.1"/>
    <property type="molecule type" value="Genomic_DNA"/>
</dbReference>
<organism evidence="2 3">
    <name type="scientific">Paxillus rubicundulus Ve08.2h10</name>
    <dbReference type="NCBI Taxonomy" id="930991"/>
    <lineage>
        <taxon>Eukaryota</taxon>
        <taxon>Fungi</taxon>
        <taxon>Dikarya</taxon>
        <taxon>Basidiomycota</taxon>
        <taxon>Agaricomycotina</taxon>
        <taxon>Agaricomycetes</taxon>
        <taxon>Agaricomycetidae</taxon>
        <taxon>Boletales</taxon>
        <taxon>Paxilineae</taxon>
        <taxon>Paxillaceae</taxon>
        <taxon>Paxillus</taxon>
    </lineage>
</organism>